<dbReference type="InterPro" id="IPR029058">
    <property type="entry name" value="AB_hydrolase_fold"/>
</dbReference>
<dbReference type="InterPro" id="IPR050300">
    <property type="entry name" value="GDXG_lipolytic_enzyme"/>
</dbReference>
<comment type="caution">
    <text evidence="3">The sequence shown here is derived from an EMBL/GenBank/DDBJ whole genome shotgun (WGS) entry which is preliminary data.</text>
</comment>
<dbReference type="OrthoDB" id="9803828at2"/>
<dbReference type="PANTHER" id="PTHR48081">
    <property type="entry name" value="AB HYDROLASE SUPERFAMILY PROTEIN C4A8.06C"/>
    <property type="match status" value="1"/>
</dbReference>
<feature type="domain" description="BD-FAE-like" evidence="2">
    <location>
        <begin position="163"/>
        <end position="356"/>
    </location>
</feature>
<sequence>MSMATTVTTRCSRAGAEALRQGRELAAVPIDAYRTGALLLRGSPSLLGWFAGWLSAEFPPHVVTGHALSGVTPLSVGRVATTWAAQRADHILGAALEESFGPNFRNLVSHPVTDRPECARRGVLHVAGHRRRYAAKTSNIAYGPGGRHNLLDIWRHPDLAEGCRAPVLIQVPGGGWTINGKRGQAYPLMGRLVELGWICVSIDYSKSPGKAWPAHIIDVKRAIAWVRDNIADYGGDPNFIALTGGSAGAHLASLAALTANDGRLQPGFEDTDTTVQAAAPYYGVYDFTDTAKMHELMLPFLERFVMQKRYAADPGLFESASPISHAHNGAPPFFVLHGENDSLIPRSQAQTFAAALRDAGARTVCHAELPNAHHAFDTVGTVRSQLVADAVADFFGVVYGRYLRSRRRVLRKRVTPAAPISRRATG</sequence>
<dbReference type="GO" id="GO:0016787">
    <property type="term" value="F:hydrolase activity"/>
    <property type="evidence" value="ECO:0007669"/>
    <property type="project" value="UniProtKB-KW"/>
</dbReference>
<dbReference type="Pfam" id="PF20434">
    <property type="entry name" value="BD-FAE"/>
    <property type="match status" value="1"/>
</dbReference>
<dbReference type="PANTHER" id="PTHR48081:SF33">
    <property type="entry name" value="KYNURENINE FORMAMIDASE"/>
    <property type="match status" value="1"/>
</dbReference>
<organism evidence="3 4">
    <name type="scientific">Mycobacterium kyorinense</name>
    <dbReference type="NCBI Taxonomy" id="487514"/>
    <lineage>
        <taxon>Bacteria</taxon>
        <taxon>Bacillati</taxon>
        <taxon>Actinomycetota</taxon>
        <taxon>Actinomycetes</taxon>
        <taxon>Mycobacteriales</taxon>
        <taxon>Mycobacteriaceae</taxon>
        <taxon>Mycobacterium</taxon>
    </lineage>
</organism>
<keyword evidence="1" id="KW-0378">Hydrolase</keyword>
<evidence type="ECO:0000313" key="3">
    <source>
        <dbReference type="EMBL" id="OBI40435.1"/>
    </source>
</evidence>
<dbReference type="AlphaFoldDB" id="A0A1A2YR02"/>
<evidence type="ECO:0000313" key="4">
    <source>
        <dbReference type="Proteomes" id="UP000093592"/>
    </source>
</evidence>
<proteinExistence type="predicted"/>
<evidence type="ECO:0000256" key="1">
    <source>
        <dbReference type="ARBA" id="ARBA00022801"/>
    </source>
</evidence>
<dbReference type="SUPFAM" id="SSF53474">
    <property type="entry name" value="alpha/beta-Hydrolases"/>
    <property type="match status" value="1"/>
</dbReference>
<accession>A0A1A2YR02</accession>
<dbReference type="InterPro" id="IPR049492">
    <property type="entry name" value="BD-FAE-like_dom"/>
</dbReference>
<dbReference type="Proteomes" id="UP000093592">
    <property type="component" value="Unassembled WGS sequence"/>
</dbReference>
<evidence type="ECO:0000259" key="2">
    <source>
        <dbReference type="Pfam" id="PF20434"/>
    </source>
</evidence>
<dbReference type="Gene3D" id="3.40.50.1820">
    <property type="entry name" value="alpha/beta hydrolase"/>
    <property type="match status" value="1"/>
</dbReference>
<protein>
    <submittedName>
        <fullName evidence="3">Carboxylesterase</fullName>
    </submittedName>
</protein>
<reference evidence="4" key="1">
    <citation type="submission" date="2016-06" db="EMBL/GenBank/DDBJ databases">
        <authorList>
            <person name="Sutton G."/>
            <person name="Brinkac L."/>
            <person name="Sanka R."/>
            <person name="Adams M."/>
            <person name="Lau E."/>
            <person name="Sam S."/>
            <person name="Sreng N."/>
            <person name="Him V."/>
            <person name="Kerleguer A."/>
            <person name="Cheng S."/>
        </authorList>
    </citation>
    <scope>NUCLEOTIDE SEQUENCE [LARGE SCALE GENOMIC DNA]</scope>
    <source>
        <strain evidence="4">E861</strain>
    </source>
</reference>
<name>A0A1A2YR02_9MYCO</name>
<dbReference type="EMBL" id="LZKJ01000198">
    <property type="protein sequence ID" value="OBI40435.1"/>
    <property type="molecule type" value="Genomic_DNA"/>
</dbReference>
<dbReference type="RefSeq" id="WP_065016449.1">
    <property type="nucleotide sequence ID" value="NZ_LZKJ01000198.1"/>
</dbReference>
<gene>
    <name evidence="3" type="ORF">A5707_09535</name>
</gene>